<comment type="caution">
    <text evidence="1">The sequence shown here is derived from an EMBL/GenBank/DDBJ whole genome shotgun (WGS) entry which is preliminary data.</text>
</comment>
<evidence type="ECO:0000313" key="1">
    <source>
        <dbReference type="EMBL" id="KAH9368486.1"/>
    </source>
</evidence>
<dbReference type="EMBL" id="JABSTR010000004">
    <property type="protein sequence ID" value="KAH9368486.1"/>
    <property type="molecule type" value="Genomic_DNA"/>
</dbReference>
<dbReference type="OrthoDB" id="6506608at2759"/>
<gene>
    <name evidence="1" type="ORF">HPB48_018714</name>
</gene>
<dbReference type="PANTHER" id="PTHR33939:SF1">
    <property type="entry name" value="DUF4371 DOMAIN-CONTAINING PROTEIN"/>
    <property type="match status" value="1"/>
</dbReference>
<dbReference type="OMA" id="FAWRHEY"/>
<organism evidence="1 2">
    <name type="scientific">Haemaphysalis longicornis</name>
    <name type="common">Bush tick</name>
    <dbReference type="NCBI Taxonomy" id="44386"/>
    <lineage>
        <taxon>Eukaryota</taxon>
        <taxon>Metazoa</taxon>
        <taxon>Ecdysozoa</taxon>
        <taxon>Arthropoda</taxon>
        <taxon>Chelicerata</taxon>
        <taxon>Arachnida</taxon>
        <taxon>Acari</taxon>
        <taxon>Parasitiformes</taxon>
        <taxon>Ixodida</taxon>
        <taxon>Ixodoidea</taxon>
        <taxon>Ixodidae</taxon>
        <taxon>Haemaphysalinae</taxon>
        <taxon>Haemaphysalis</taxon>
    </lineage>
</organism>
<dbReference type="Proteomes" id="UP000821853">
    <property type="component" value="Chromosome 2"/>
</dbReference>
<protein>
    <submittedName>
        <fullName evidence="1">Uncharacterized protein</fullName>
    </submittedName>
</protein>
<proteinExistence type="predicted"/>
<dbReference type="VEuPathDB" id="VectorBase:HLOH_057079"/>
<accession>A0A9J6FQK1</accession>
<evidence type="ECO:0000313" key="2">
    <source>
        <dbReference type="Proteomes" id="UP000821853"/>
    </source>
</evidence>
<dbReference type="PANTHER" id="PTHR33939">
    <property type="entry name" value="PROTEIN CBG22215"/>
    <property type="match status" value="1"/>
</dbReference>
<name>A0A9J6FQK1_HAELO</name>
<sequence>MDPRVVTSALDSFSPGESGGASIATVRILSEKNKNRNVFSSTARKLIFHCSEFRRVRETKCTVEEAAAFLADMVGIASRTLFTVRKEAEATGGVLSTPSRKRPPNAEKKRRSALYERFKLNAVRAYAPDVFRRKGIPTVAKVTKEFSEHTGVPPLKAWTVRRLLREMRFKRYKRSRNSLLLESEDIFAWRHEYRRDIPRYPAKNRQIFYMGEGWVTAGHMTSTVWPDSNMPSSADALRRGLTAGLKQPSGKGEHVIVTHIGSKYGFVDGCLDVFRGKNTGEYHEEMDGLRFENWLDSHL</sequence>
<dbReference type="AlphaFoldDB" id="A0A9J6FQK1"/>
<reference evidence="1 2" key="1">
    <citation type="journal article" date="2020" name="Cell">
        <title>Large-Scale Comparative Analyses of Tick Genomes Elucidate Their Genetic Diversity and Vector Capacities.</title>
        <authorList>
            <consortium name="Tick Genome and Microbiome Consortium (TIGMIC)"/>
            <person name="Jia N."/>
            <person name="Wang J."/>
            <person name="Shi W."/>
            <person name="Du L."/>
            <person name="Sun Y."/>
            <person name="Zhan W."/>
            <person name="Jiang J.F."/>
            <person name="Wang Q."/>
            <person name="Zhang B."/>
            <person name="Ji P."/>
            <person name="Bell-Sakyi L."/>
            <person name="Cui X.M."/>
            <person name="Yuan T.T."/>
            <person name="Jiang B.G."/>
            <person name="Yang W.F."/>
            <person name="Lam T.T."/>
            <person name="Chang Q.C."/>
            <person name="Ding S.J."/>
            <person name="Wang X.J."/>
            <person name="Zhu J.G."/>
            <person name="Ruan X.D."/>
            <person name="Zhao L."/>
            <person name="Wei J.T."/>
            <person name="Ye R.Z."/>
            <person name="Que T.C."/>
            <person name="Du C.H."/>
            <person name="Zhou Y.H."/>
            <person name="Cheng J.X."/>
            <person name="Dai P.F."/>
            <person name="Guo W.B."/>
            <person name="Han X.H."/>
            <person name="Huang E.J."/>
            <person name="Li L.F."/>
            <person name="Wei W."/>
            <person name="Gao Y.C."/>
            <person name="Liu J.Z."/>
            <person name="Shao H.Z."/>
            <person name="Wang X."/>
            <person name="Wang C.C."/>
            <person name="Yang T.C."/>
            <person name="Huo Q.B."/>
            <person name="Li W."/>
            <person name="Chen H.Y."/>
            <person name="Chen S.E."/>
            <person name="Zhou L.G."/>
            <person name="Ni X.B."/>
            <person name="Tian J.H."/>
            <person name="Sheng Y."/>
            <person name="Liu T."/>
            <person name="Pan Y.S."/>
            <person name="Xia L.Y."/>
            <person name="Li J."/>
            <person name="Zhao F."/>
            <person name="Cao W.C."/>
        </authorList>
    </citation>
    <scope>NUCLEOTIDE SEQUENCE [LARGE SCALE GENOMIC DNA]</scope>
    <source>
        <strain evidence="1">HaeL-2018</strain>
    </source>
</reference>
<keyword evidence="2" id="KW-1185">Reference proteome</keyword>